<evidence type="ECO:0000313" key="4">
    <source>
        <dbReference type="EMBL" id="MEZ6854192.1"/>
    </source>
</evidence>
<evidence type="ECO:0000256" key="1">
    <source>
        <dbReference type="SAM" id="MobiDB-lite"/>
    </source>
</evidence>
<dbReference type="Proteomes" id="UP001568358">
    <property type="component" value="Unassembled WGS sequence"/>
</dbReference>
<dbReference type="InterPro" id="IPR022225">
    <property type="entry name" value="Phage_tail_fibre_N"/>
</dbReference>
<dbReference type="PANTHER" id="PTHR35191">
    <property type="entry name" value="PROPHAGE SIDE TAIL FIBER PROTEIN HOMOLOG STFQ-RELATED"/>
    <property type="match status" value="1"/>
</dbReference>
<dbReference type="InterPro" id="IPR054075">
    <property type="entry name" value="Gp53-like_C"/>
</dbReference>
<evidence type="ECO:0000259" key="2">
    <source>
        <dbReference type="Pfam" id="PF12571"/>
    </source>
</evidence>
<dbReference type="PANTHER" id="PTHR35191:SF1">
    <property type="entry name" value="PROPHAGE SIDE TAIL FIBER PROTEIN HOMOLOG STFQ-RELATED"/>
    <property type="match status" value="1"/>
</dbReference>
<feature type="domain" description="Putative tail fiber protein gp53-like C-terminal" evidence="3">
    <location>
        <begin position="423"/>
        <end position="505"/>
    </location>
</feature>
<gene>
    <name evidence="4" type="ORF">AB2Z07_11745</name>
</gene>
<sequence>MAEAQKYYALLTATGQAAMVKAVALGQTVSLTHMAVGDANGADFTPVESMTALVNEVHRAPVNALEEDPETPNMLVADLVIPHETGGFTVRELGIFDAAGNLFAIASIPPTYKPQMQEGGTTEIRFRMLVVVSNASVVELIVDPTRVLATRDFVEKEVKDHNADAAAHPPLQTHITDKNDPHNTLPEGGETGQVLIKQENGSIAWGTVAGVPVGELCFSTTGEALPGTIAANVKQKILCSLAPQLFEWMKNSGSYLTDEAAWDAEAAAQDGSCGRYCWDGGEYFILPCYTRYFAAAHGEKAVGDWDGDAIREISGQLSDLLCSDSVSASGAFEISSQVHTSAEYSGDGERCVFEFKASNKVPTAEENRTKTVYVLPCIKAFDVPINAAHVDMLALAQQVAAINGNKVDRSEWVELVPGEAWQLPNDLIIQCGQDLTRAAYKTLDFPIAFPNACIGFQVGGNQAGSYQIHYFSDLAKESVVIGYKNAAGSSGAPSSISDRRWTAIGF</sequence>
<dbReference type="EMBL" id="JBFSOO010000008">
    <property type="protein sequence ID" value="MEZ6854192.1"/>
    <property type="molecule type" value="Genomic_DNA"/>
</dbReference>
<dbReference type="Pfam" id="PF21882">
    <property type="entry name" value="Gp53-like_C"/>
    <property type="match status" value="1"/>
</dbReference>
<evidence type="ECO:0000259" key="3">
    <source>
        <dbReference type="Pfam" id="PF21882"/>
    </source>
</evidence>
<protein>
    <submittedName>
        <fullName evidence="4">Phage tail protein</fullName>
    </submittedName>
</protein>
<accession>A0ABV4JTX1</accession>
<feature type="domain" description="Phage tail fibre protein N-terminal" evidence="2">
    <location>
        <begin position="4"/>
        <end position="152"/>
    </location>
</feature>
<name>A0ABV4JTX1_9BACT</name>
<dbReference type="InterPro" id="IPR051934">
    <property type="entry name" value="Phage_Tail_Fiber_Structural"/>
</dbReference>
<comment type="caution">
    <text evidence="4">The sequence shown here is derived from an EMBL/GenBank/DDBJ whole genome shotgun (WGS) entry which is preliminary data.</text>
</comment>
<dbReference type="Pfam" id="PF12571">
    <property type="entry name" value="Phage_tail_fib"/>
    <property type="match status" value="1"/>
</dbReference>
<organism evidence="4 5">
    <name type="scientific">Halodesulfovibrio aestuarii</name>
    <dbReference type="NCBI Taxonomy" id="126333"/>
    <lineage>
        <taxon>Bacteria</taxon>
        <taxon>Pseudomonadati</taxon>
        <taxon>Thermodesulfobacteriota</taxon>
        <taxon>Desulfovibrionia</taxon>
        <taxon>Desulfovibrionales</taxon>
        <taxon>Desulfovibrionaceae</taxon>
        <taxon>Halodesulfovibrio</taxon>
    </lineage>
</organism>
<feature type="region of interest" description="Disordered" evidence="1">
    <location>
        <begin position="171"/>
        <end position="190"/>
    </location>
</feature>
<proteinExistence type="predicted"/>
<dbReference type="Gene3D" id="2.60.40.3940">
    <property type="match status" value="1"/>
</dbReference>
<evidence type="ECO:0000313" key="5">
    <source>
        <dbReference type="Proteomes" id="UP001568358"/>
    </source>
</evidence>
<reference evidence="4 5" key="1">
    <citation type="submission" date="2024-07" db="EMBL/GenBank/DDBJ databases">
        <title>Active virus-host system and metabolic interactions in a Lokiarchaeon culture.</title>
        <authorList>
            <person name="Ponce Toledo R.I."/>
            <person name="Rodrigues Oliveira T."/>
            <person name="Schleper C."/>
        </authorList>
    </citation>
    <scope>NUCLEOTIDE SEQUENCE [LARGE SCALE GENOMIC DNA]</scope>
    <source>
        <strain evidence="4 5">B35</strain>
    </source>
</reference>
<keyword evidence="5" id="KW-1185">Reference proteome</keyword>
<dbReference type="RefSeq" id="WP_371150734.1">
    <property type="nucleotide sequence ID" value="NZ_JBFSOO010000008.1"/>
</dbReference>